<dbReference type="AlphaFoldDB" id="A0A559KBD6"/>
<organism evidence="1 2">
    <name type="scientific">Paenibacillus cremeus</name>
    <dbReference type="NCBI Taxonomy" id="2163881"/>
    <lineage>
        <taxon>Bacteria</taxon>
        <taxon>Bacillati</taxon>
        <taxon>Bacillota</taxon>
        <taxon>Bacilli</taxon>
        <taxon>Bacillales</taxon>
        <taxon>Paenibacillaceae</taxon>
        <taxon>Paenibacillus</taxon>
    </lineage>
</organism>
<accession>A0A559KBD6</accession>
<name>A0A559KBD6_9BACL</name>
<evidence type="ECO:0000313" key="2">
    <source>
        <dbReference type="Proteomes" id="UP000317036"/>
    </source>
</evidence>
<comment type="caution">
    <text evidence="1">The sequence shown here is derived from an EMBL/GenBank/DDBJ whole genome shotgun (WGS) entry which is preliminary data.</text>
</comment>
<protein>
    <submittedName>
        <fullName evidence="1">Uncharacterized protein</fullName>
    </submittedName>
</protein>
<gene>
    <name evidence="1" type="ORF">FPZ49_13235</name>
</gene>
<keyword evidence="2" id="KW-1185">Reference proteome</keyword>
<evidence type="ECO:0000313" key="1">
    <source>
        <dbReference type="EMBL" id="TVY09409.1"/>
    </source>
</evidence>
<dbReference type="EMBL" id="VNJI01000014">
    <property type="protein sequence ID" value="TVY09409.1"/>
    <property type="molecule type" value="Genomic_DNA"/>
</dbReference>
<reference evidence="1 2" key="1">
    <citation type="submission" date="2019-07" db="EMBL/GenBank/DDBJ databases">
        <authorList>
            <person name="Kim J."/>
        </authorList>
    </citation>
    <scope>NUCLEOTIDE SEQUENCE [LARGE SCALE GENOMIC DNA]</scope>
    <source>
        <strain evidence="1 2">JC52</strain>
    </source>
</reference>
<sequence>MRLDVNLLELEKLHADIEAIHEIVLTLKASIDGKDVGIHILKNSAGSYFYELSHAYRGADRTDRFSSMENRYASVEEAAKGALQSATLYYRSTDEGGAWQKNESYVQ</sequence>
<proteinExistence type="predicted"/>
<dbReference type="OrthoDB" id="2614505at2"/>
<dbReference type="Proteomes" id="UP000317036">
    <property type="component" value="Unassembled WGS sequence"/>
</dbReference>